<dbReference type="PANTHER" id="PTHR31107:SF2">
    <property type="entry name" value="CYTOCHROME C OXIDASE ASSEMBLY FACTOR 8"/>
    <property type="match status" value="1"/>
</dbReference>
<evidence type="ECO:0000256" key="1">
    <source>
        <dbReference type="ARBA" id="ARBA00004443"/>
    </source>
</evidence>
<dbReference type="AlphaFoldDB" id="A0A177WHB1"/>
<dbReference type="OrthoDB" id="6246201at2759"/>
<dbReference type="EMBL" id="DS022302">
    <property type="protein sequence ID" value="OAJ39074.1"/>
    <property type="molecule type" value="Genomic_DNA"/>
</dbReference>
<sequence>MAGLAQMSKASTYVRRFATAVSPSVNTSNSSTKTSTDGNLFLQVSTPHPVSNIRLLRLSVYAKQTLSDTDIAMLQKRIDVQERHHIFWTANNTDFQSKKSAYIQAINDSAHREPTSAEMSYFYKSYLDDSYSRHSAYNTTLWKENTSMLIPGIKADMRQLSHVAGGMINNARERLVDARYFTWLYLKRQITHAFSDSSLLYQAHGVTVR</sequence>
<evidence type="ECO:0000256" key="6">
    <source>
        <dbReference type="ARBA" id="ARBA00023136"/>
    </source>
</evidence>
<name>A0A177WHB1_BATDL</name>
<evidence type="ECO:0000313" key="8">
    <source>
        <dbReference type="Proteomes" id="UP000077115"/>
    </source>
</evidence>
<evidence type="ECO:0000256" key="5">
    <source>
        <dbReference type="ARBA" id="ARBA00023128"/>
    </source>
</evidence>
<reference evidence="7 8" key="1">
    <citation type="submission" date="2006-10" db="EMBL/GenBank/DDBJ databases">
        <title>The Genome Sequence of Batrachochytrium dendrobatidis JEL423.</title>
        <authorList>
            <consortium name="The Broad Institute Genome Sequencing Platform"/>
            <person name="Birren B."/>
            <person name="Lander E."/>
            <person name="Galagan J."/>
            <person name="Cuomo C."/>
            <person name="Devon K."/>
            <person name="Jaffe D."/>
            <person name="Butler J."/>
            <person name="Alvarez P."/>
            <person name="Gnerre S."/>
            <person name="Grabherr M."/>
            <person name="Kleber M."/>
            <person name="Mauceli E."/>
            <person name="Brockman W."/>
            <person name="Young S."/>
            <person name="LaButti K."/>
            <person name="Sykes S."/>
            <person name="DeCaprio D."/>
            <person name="Crawford M."/>
            <person name="Koehrsen M."/>
            <person name="Engels R."/>
            <person name="Montgomery P."/>
            <person name="Pearson M."/>
            <person name="Howarth C."/>
            <person name="Larson L."/>
            <person name="White J."/>
            <person name="O'Leary S."/>
            <person name="Kodira C."/>
            <person name="Zeng Q."/>
            <person name="Yandava C."/>
            <person name="Alvarado L."/>
            <person name="Longcore J."/>
            <person name="James T."/>
        </authorList>
    </citation>
    <scope>NUCLEOTIDE SEQUENCE [LARGE SCALE GENOMIC DNA]</scope>
    <source>
        <strain evidence="7 8">JEL423</strain>
    </source>
</reference>
<proteinExistence type="inferred from homology"/>
<organism evidence="7 8">
    <name type="scientific">Batrachochytrium dendrobatidis (strain JEL423)</name>
    <dbReference type="NCBI Taxonomy" id="403673"/>
    <lineage>
        <taxon>Eukaryota</taxon>
        <taxon>Fungi</taxon>
        <taxon>Fungi incertae sedis</taxon>
        <taxon>Chytridiomycota</taxon>
        <taxon>Chytridiomycota incertae sedis</taxon>
        <taxon>Chytridiomycetes</taxon>
        <taxon>Rhizophydiales</taxon>
        <taxon>Rhizophydiales incertae sedis</taxon>
        <taxon>Batrachochytrium</taxon>
    </lineage>
</organism>
<dbReference type="InterPro" id="IPR018796">
    <property type="entry name" value="COA8"/>
</dbReference>
<dbReference type="GO" id="GO:0005743">
    <property type="term" value="C:mitochondrial inner membrane"/>
    <property type="evidence" value="ECO:0007669"/>
    <property type="project" value="UniProtKB-SubCell"/>
</dbReference>
<accession>A0A177WHB1</accession>
<evidence type="ECO:0000256" key="3">
    <source>
        <dbReference type="ARBA" id="ARBA00022792"/>
    </source>
</evidence>
<keyword evidence="3" id="KW-0999">Mitochondrion inner membrane</keyword>
<dbReference type="VEuPathDB" id="FungiDB:BDEG_22948"/>
<comment type="similarity">
    <text evidence="2">Belongs to the COA8 family.</text>
</comment>
<evidence type="ECO:0000313" key="7">
    <source>
        <dbReference type="EMBL" id="OAJ39074.1"/>
    </source>
</evidence>
<keyword evidence="6" id="KW-0472">Membrane</keyword>
<keyword evidence="4" id="KW-0809">Transit peptide</keyword>
<dbReference type="Proteomes" id="UP000077115">
    <property type="component" value="Unassembled WGS sequence"/>
</dbReference>
<gene>
    <name evidence="7" type="ORF">BDEG_22948</name>
</gene>
<evidence type="ECO:0000256" key="4">
    <source>
        <dbReference type="ARBA" id="ARBA00022946"/>
    </source>
</evidence>
<evidence type="ECO:0000256" key="2">
    <source>
        <dbReference type="ARBA" id="ARBA00005453"/>
    </source>
</evidence>
<dbReference type="GO" id="GO:0097193">
    <property type="term" value="P:intrinsic apoptotic signaling pathway"/>
    <property type="evidence" value="ECO:0007669"/>
    <property type="project" value="InterPro"/>
</dbReference>
<comment type="subcellular location">
    <subcellularLocation>
        <location evidence="1">Mitochondrion inner membrane</location>
        <topology evidence="1">Peripheral membrane protein</topology>
        <orientation evidence="1">Matrix side</orientation>
    </subcellularLocation>
</comment>
<keyword evidence="5" id="KW-0496">Mitochondrion</keyword>
<protein>
    <submittedName>
        <fullName evidence="7">Uncharacterized protein</fullName>
    </submittedName>
</protein>
<dbReference type="PANTHER" id="PTHR31107">
    <property type="entry name" value="APOPTOGENIC PROTEIN 1, MITOCHONDRIAL"/>
    <property type="match status" value="1"/>
</dbReference>
<reference evidence="7 8" key="2">
    <citation type="submission" date="2016-05" db="EMBL/GenBank/DDBJ databases">
        <title>Lineage-specific infection strategies underlie the spectrum of fungal disease in amphibians.</title>
        <authorList>
            <person name="Cuomo C.A."/>
            <person name="Farrer R.A."/>
            <person name="James T."/>
            <person name="Longcore J."/>
            <person name="Birren B."/>
        </authorList>
    </citation>
    <scope>NUCLEOTIDE SEQUENCE [LARGE SCALE GENOMIC DNA]</scope>
    <source>
        <strain evidence="7 8">JEL423</strain>
    </source>
</reference>
<dbReference type="Pfam" id="PF10231">
    <property type="entry name" value="COA8"/>
    <property type="match status" value="1"/>
</dbReference>
<dbReference type="eggNOG" id="KOG4094">
    <property type="taxonomic scope" value="Eukaryota"/>
</dbReference>